<evidence type="ECO:0000313" key="2">
    <source>
        <dbReference type="Proteomes" id="UP001295444"/>
    </source>
</evidence>
<protein>
    <submittedName>
        <fullName evidence="1">Uncharacterized protein</fullName>
    </submittedName>
</protein>
<proteinExistence type="predicted"/>
<sequence length="72" mass="7439">PAAGEDSGLMAFDEFQIILDTTTATYINKALASTMRAMSSSITQALAKALLQPQGAQPVPFTTMAAGAMACK</sequence>
<dbReference type="EMBL" id="OW240912">
    <property type="protein sequence ID" value="CAH2222122.1"/>
    <property type="molecule type" value="Genomic_DNA"/>
</dbReference>
<reference evidence="1" key="1">
    <citation type="submission" date="2022-03" db="EMBL/GenBank/DDBJ databases">
        <authorList>
            <person name="Alioto T."/>
            <person name="Alioto T."/>
            <person name="Gomez Garrido J."/>
        </authorList>
    </citation>
    <scope>NUCLEOTIDE SEQUENCE</scope>
</reference>
<dbReference type="Proteomes" id="UP001295444">
    <property type="component" value="Chromosome 01"/>
</dbReference>
<feature type="non-terminal residue" evidence="1">
    <location>
        <position position="72"/>
    </location>
</feature>
<dbReference type="AlphaFoldDB" id="A0AAD1VK20"/>
<accession>A0AAD1VK20</accession>
<organism evidence="1 2">
    <name type="scientific">Pelobates cultripes</name>
    <name type="common">Western spadefoot toad</name>
    <dbReference type="NCBI Taxonomy" id="61616"/>
    <lineage>
        <taxon>Eukaryota</taxon>
        <taxon>Metazoa</taxon>
        <taxon>Chordata</taxon>
        <taxon>Craniata</taxon>
        <taxon>Vertebrata</taxon>
        <taxon>Euteleostomi</taxon>
        <taxon>Amphibia</taxon>
        <taxon>Batrachia</taxon>
        <taxon>Anura</taxon>
        <taxon>Pelobatoidea</taxon>
        <taxon>Pelobatidae</taxon>
        <taxon>Pelobates</taxon>
    </lineage>
</organism>
<keyword evidence="2" id="KW-1185">Reference proteome</keyword>
<gene>
    <name evidence="1" type="ORF">PECUL_23A037447</name>
</gene>
<name>A0AAD1VK20_PELCU</name>
<feature type="non-terminal residue" evidence="1">
    <location>
        <position position="1"/>
    </location>
</feature>
<evidence type="ECO:0000313" key="1">
    <source>
        <dbReference type="EMBL" id="CAH2222122.1"/>
    </source>
</evidence>